<name>A0AAV9H0M6_9PEZI</name>
<reference evidence="3" key="2">
    <citation type="submission" date="2023-05" db="EMBL/GenBank/DDBJ databases">
        <authorList>
            <consortium name="Lawrence Berkeley National Laboratory"/>
            <person name="Steindorff A."/>
            <person name="Hensen N."/>
            <person name="Bonometti L."/>
            <person name="Westerberg I."/>
            <person name="Brannstrom I.O."/>
            <person name="Guillou S."/>
            <person name="Cros-Aarteil S."/>
            <person name="Calhoun S."/>
            <person name="Haridas S."/>
            <person name="Kuo A."/>
            <person name="Mondo S."/>
            <person name="Pangilinan J."/>
            <person name="Riley R."/>
            <person name="Labutti K."/>
            <person name="Andreopoulos B."/>
            <person name="Lipzen A."/>
            <person name="Chen C."/>
            <person name="Yanf M."/>
            <person name="Daum C."/>
            <person name="Ng V."/>
            <person name="Clum A."/>
            <person name="Ohm R."/>
            <person name="Martin F."/>
            <person name="Silar P."/>
            <person name="Natvig D."/>
            <person name="Lalanne C."/>
            <person name="Gautier V."/>
            <person name="Ament-Velasquez S.L."/>
            <person name="Kruys A."/>
            <person name="Hutchinson M.I."/>
            <person name="Powell A.J."/>
            <person name="Barry K."/>
            <person name="Miller A.N."/>
            <person name="Grigoriev I.V."/>
            <person name="Debuchy R."/>
            <person name="Gladieux P."/>
            <person name="Thoren M.H."/>
            <person name="Johannesson H."/>
        </authorList>
    </citation>
    <scope>NUCLEOTIDE SEQUENCE</scope>
    <source>
        <strain evidence="3">PSN243</strain>
    </source>
</reference>
<reference evidence="3" key="1">
    <citation type="journal article" date="2023" name="Mol. Phylogenet. Evol.">
        <title>Genome-scale phylogeny and comparative genomics of the fungal order Sordariales.</title>
        <authorList>
            <person name="Hensen N."/>
            <person name="Bonometti L."/>
            <person name="Westerberg I."/>
            <person name="Brannstrom I.O."/>
            <person name="Guillou S."/>
            <person name="Cros-Aarteil S."/>
            <person name="Calhoun S."/>
            <person name="Haridas S."/>
            <person name="Kuo A."/>
            <person name="Mondo S."/>
            <person name="Pangilinan J."/>
            <person name="Riley R."/>
            <person name="LaButti K."/>
            <person name="Andreopoulos B."/>
            <person name="Lipzen A."/>
            <person name="Chen C."/>
            <person name="Yan M."/>
            <person name="Daum C."/>
            <person name="Ng V."/>
            <person name="Clum A."/>
            <person name="Steindorff A."/>
            <person name="Ohm R.A."/>
            <person name="Martin F."/>
            <person name="Silar P."/>
            <person name="Natvig D.O."/>
            <person name="Lalanne C."/>
            <person name="Gautier V."/>
            <person name="Ament-Velasquez S.L."/>
            <person name="Kruys A."/>
            <person name="Hutchinson M.I."/>
            <person name="Powell A.J."/>
            <person name="Barry K."/>
            <person name="Miller A.N."/>
            <person name="Grigoriev I.V."/>
            <person name="Debuchy R."/>
            <person name="Gladieux P."/>
            <person name="Hiltunen Thoren M."/>
            <person name="Johannesson H."/>
        </authorList>
    </citation>
    <scope>NUCLEOTIDE SEQUENCE</scope>
    <source>
        <strain evidence="3">PSN243</strain>
    </source>
</reference>
<protein>
    <recommendedName>
        <fullName evidence="5">Secreted protein</fullName>
    </recommendedName>
</protein>
<feature type="signal peptide" evidence="2">
    <location>
        <begin position="1"/>
        <end position="25"/>
    </location>
</feature>
<comment type="caution">
    <text evidence="3">The sequence shown here is derived from an EMBL/GenBank/DDBJ whole genome shotgun (WGS) entry which is preliminary data.</text>
</comment>
<gene>
    <name evidence="3" type="ORF">QBC34DRAFT_177057</name>
</gene>
<keyword evidence="4" id="KW-1185">Reference proteome</keyword>
<evidence type="ECO:0000313" key="3">
    <source>
        <dbReference type="EMBL" id="KAK4454082.1"/>
    </source>
</evidence>
<evidence type="ECO:0008006" key="5">
    <source>
        <dbReference type="Google" id="ProtNLM"/>
    </source>
</evidence>
<sequence>MRSCPCALVLIVVFLALICFVFCFARREALMGECVVYLSYKCKTDRPLGDGAGDPRGQEPELPPPRTTSVSEMEGGEVGGVVKMIGMGGCPHAE</sequence>
<evidence type="ECO:0000256" key="2">
    <source>
        <dbReference type="SAM" id="SignalP"/>
    </source>
</evidence>
<dbReference type="EMBL" id="MU865918">
    <property type="protein sequence ID" value="KAK4454082.1"/>
    <property type="molecule type" value="Genomic_DNA"/>
</dbReference>
<organism evidence="3 4">
    <name type="scientific">Podospora aff. communis PSN243</name>
    <dbReference type="NCBI Taxonomy" id="3040156"/>
    <lineage>
        <taxon>Eukaryota</taxon>
        <taxon>Fungi</taxon>
        <taxon>Dikarya</taxon>
        <taxon>Ascomycota</taxon>
        <taxon>Pezizomycotina</taxon>
        <taxon>Sordariomycetes</taxon>
        <taxon>Sordariomycetidae</taxon>
        <taxon>Sordariales</taxon>
        <taxon>Podosporaceae</taxon>
        <taxon>Podospora</taxon>
    </lineage>
</organism>
<accession>A0AAV9H0M6</accession>
<evidence type="ECO:0000256" key="1">
    <source>
        <dbReference type="SAM" id="MobiDB-lite"/>
    </source>
</evidence>
<feature type="region of interest" description="Disordered" evidence="1">
    <location>
        <begin position="46"/>
        <end position="76"/>
    </location>
</feature>
<feature type="chain" id="PRO_5043451690" description="Secreted protein" evidence="2">
    <location>
        <begin position="26"/>
        <end position="94"/>
    </location>
</feature>
<evidence type="ECO:0000313" key="4">
    <source>
        <dbReference type="Proteomes" id="UP001321760"/>
    </source>
</evidence>
<keyword evidence="2" id="KW-0732">Signal</keyword>
<dbReference type="AlphaFoldDB" id="A0AAV9H0M6"/>
<proteinExistence type="predicted"/>
<dbReference type="Proteomes" id="UP001321760">
    <property type="component" value="Unassembled WGS sequence"/>
</dbReference>